<evidence type="ECO:0000256" key="5">
    <source>
        <dbReference type="NCBIfam" id="TIGR00212"/>
    </source>
</evidence>
<dbReference type="InterPro" id="IPR036803">
    <property type="entry name" value="Porphobilinogen_deaminase_C_sf"/>
</dbReference>
<evidence type="ECO:0000256" key="3">
    <source>
        <dbReference type="ARBA" id="ARBA00022679"/>
    </source>
</evidence>
<dbReference type="GO" id="GO:0004418">
    <property type="term" value="F:hydroxymethylbilane synthase activity"/>
    <property type="evidence" value="ECO:0007669"/>
    <property type="project" value="UniProtKB-UniRule"/>
</dbReference>
<dbReference type="GO" id="GO:0005737">
    <property type="term" value="C:cytoplasm"/>
    <property type="evidence" value="ECO:0007669"/>
    <property type="project" value="UniProtKB-UniRule"/>
</dbReference>
<sequence>MNKHDEEDISLGSRSSHLAIAQTKMVRSELLSLGINSKIVKLSSKGDIDRSVPLYRMKGTGVFVEELNNKVLDGTVEAVVHSAKDVPSLIHPDLEISAVLERAPPEDVLISKFPLGELPEGSKIGTSSIRRIRSLVCSNQKINAVDIRGNVDTRISKLKKGEYDGIVLAKAGLERLGIKENSYSLPTDEFVPAPNQGIICIISRRNSEISRIMNKISHEQTMQEMRIERKVVEELDLGCSVPAGILCRKESDRYVLTVRFYSLKDRRSIFLKNEIRGPEDVDAIVDNIKVIFPDDFGYRLGR</sequence>
<evidence type="ECO:0000256" key="1">
    <source>
        <dbReference type="ARBA" id="ARBA00001916"/>
    </source>
</evidence>
<organism evidence="7 8">
    <name type="scientific">Oxyplasma meridianum</name>
    <dbReference type="NCBI Taxonomy" id="3073602"/>
    <lineage>
        <taxon>Archaea</taxon>
        <taxon>Methanobacteriati</taxon>
        <taxon>Thermoplasmatota</taxon>
        <taxon>Thermoplasmata</taxon>
        <taxon>Thermoplasmatales</taxon>
        <taxon>Thermoplasmataceae</taxon>
        <taxon>Oxyplasma</taxon>
    </lineage>
</organism>
<dbReference type="SUPFAM" id="SSF53850">
    <property type="entry name" value="Periplasmic binding protein-like II"/>
    <property type="match status" value="1"/>
</dbReference>
<dbReference type="InterPro" id="IPR022417">
    <property type="entry name" value="Porphobilin_deaminase_N"/>
</dbReference>
<dbReference type="PIRSF" id="PIRSF001438">
    <property type="entry name" value="4pyrrol_synth_OHMeBilane_synth"/>
    <property type="match status" value="1"/>
</dbReference>
<dbReference type="Gene3D" id="3.30.160.40">
    <property type="entry name" value="Porphobilinogen deaminase, C-terminal domain"/>
    <property type="match status" value="1"/>
</dbReference>
<name>A0AAX4NDV7_9ARCH</name>
<dbReference type="KEGG" id="omr:OXIME_000221"/>
<dbReference type="GeneID" id="95966945"/>
<dbReference type="PANTHER" id="PTHR11557">
    <property type="entry name" value="PORPHOBILINOGEN DEAMINASE"/>
    <property type="match status" value="1"/>
</dbReference>
<dbReference type="InterPro" id="IPR000860">
    <property type="entry name" value="HemC"/>
</dbReference>
<gene>
    <name evidence="7" type="primary">hemC</name>
    <name evidence="7" type="ORF">OXIME_000221</name>
</gene>
<proteinExistence type="inferred from homology"/>
<feature type="domain" description="Porphobilinogen deaminase N-terminal" evidence="6">
    <location>
        <begin position="9"/>
        <end position="208"/>
    </location>
</feature>
<evidence type="ECO:0000313" key="7">
    <source>
        <dbReference type="EMBL" id="WYX99685.1"/>
    </source>
</evidence>
<dbReference type="NCBIfam" id="TIGR00212">
    <property type="entry name" value="hemC"/>
    <property type="match status" value="1"/>
</dbReference>
<evidence type="ECO:0000256" key="4">
    <source>
        <dbReference type="ARBA" id="ARBA00023244"/>
    </source>
</evidence>
<dbReference type="PANTHER" id="PTHR11557:SF0">
    <property type="entry name" value="PORPHOBILINOGEN DEAMINASE"/>
    <property type="match status" value="1"/>
</dbReference>
<dbReference type="EC" id="2.5.1.61" evidence="5"/>
<dbReference type="RefSeq" id="WP_393971650.1">
    <property type="nucleotide sequence ID" value="NZ_CP133772.1"/>
</dbReference>
<dbReference type="SUPFAM" id="SSF54782">
    <property type="entry name" value="Porphobilinogen deaminase (hydroxymethylbilane synthase), C-terminal domain"/>
    <property type="match status" value="1"/>
</dbReference>
<dbReference type="Pfam" id="PF01379">
    <property type="entry name" value="Porphobil_deam"/>
    <property type="match status" value="1"/>
</dbReference>
<dbReference type="FunFam" id="3.40.190.10:FF:000005">
    <property type="entry name" value="Porphobilinogen deaminase"/>
    <property type="match status" value="1"/>
</dbReference>
<reference evidence="7 8" key="1">
    <citation type="submission" date="2023-09" db="EMBL/GenBank/DDBJ databases">
        <authorList>
            <person name="Golyshina O.V."/>
            <person name="Lunev E.A."/>
            <person name="Bargiela R."/>
            <person name="Gaines M.C."/>
            <person name="Daum B."/>
            <person name="Bale N.J."/>
            <person name="Koenen M."/>
            <person name="Sinninghe Damst J.S."/>
            <person name="Yakimov M."/>
            <person name="Golyshin P.N."/>
        </authorList>
    </citation>
    <scope>NUCLEOTIDE SEQUENCE [LARGE SCALE GENOMIC DNA]</scope>
    <source>
        <strain evidence="7 8">M1</strain>
    </source>
</reference>
<comment type="cofactor">
    <cofactor evidence="1">
        <name>dipyrromethane</name>
        <dbReference type="ChEBI" id="CHEBI:60342"/>
    </cofactor>
</comment>
<dbReference type="GO" id="GO:0006783">
    <property type="term" value="P:heme biosynthetic process"/>
    <property type="evidence" value="ECO:0007669"/>
    <property type="project" value="TreeGrafter"/>
</dbReference>
<keyword evidence="4" id="KW-0627">Porphyrin biosynthesis</keyword>
<evidence type="ECO:0000256" key="2">
    <source>
        <dbReference type="ARBA" id="ARBA00005638"/>
    </source>
</evidence>
<keyword evidence="8" id="KW-1185">Reference proteome</keyword>
<comment type="similarity">
    <text evidence="2">Belongs to the HMBS family.</text>
</comment>
<protein>
    <recommendedName>
        <fullName evidence="5">Hydroxymethylbilane synthase</fullName>
        <ecNumber evidence="5">2.5.1.61</ecNumber>
    </recommendedName>
</protein>
<keyword evidence="3 7" id="KW-0808">Transferase</keyword>
<evidence type="ECO:0000259" key="6">
    <source>
        <dbReference type="Pfam" id="PF01379"/>
    </source>
</evidence>
<dbReference type="Proteomes" id="UP001451606">
    <property type="component" value="Chromosome"/>
</dbReference>
<dbReference type="AlphaFoldDB" id="A0AAX4NDV7"/>
<dbReference type="PRINTS" id="PR00151">
    <property type="entry name" value="PORPHBDMNASE"/>
</dbReference>
<dbReference type="Gene3D" id="3.40.190.10">
    <property type="entry name" value="Periplasmic binding protein-like II"/>
    <property type="match status" value="2"/>
</dbReference>
<accession>A0AAX4NDV7</accession>
<dbReference type="EMBL" id="CP133772">
    <property type="protein sequence ID" value="WYX99685.1"/>
    <property type="molecule type" value="Genomic_DNA"/>
</dbReference>
<evidence type="ECO:0000313" key="8">
    <source>
        <dbReference type="Proteomes" id="UP001451606"/>
    </source>
</evidence>